<protein>
    <recommendedName>
        <fullName evidence="3">Homing endonuclease LAGLIDADG domain-containing protein</fullName>
    </recommendedName>
</protein>
<organism evidence="1 2">
    <name type="scientific">Cordylochernes scorpioides</name>
    <dbReference type="NCBI Taxonomy" id="51811"/>
    <lineage>
        <taxon>Eukaryota</taxon>
        <taxon>Metazoa</taxon>
        <taxon>Ecdysozoa</taxon>
        <taxon>Arthropoda</taxon>
        <taxon>Chelicerata</taxon>
        <taxon>Arachnida</taxon>
        <taxon>Pseudoscorpiones</taxon>
        <taxon>Cheliferoidea</taxon>
        <taxon>Chernetidae</taxon>
        <taxon>Cordylochernes</taxon>
    </lineage>
</organism>
<evidence type="ECO:0000313" key="1">
    <source>
        <dbReference type="EMBL" id="UYV82104.1"/>
    </source>
</evidence>
<name>A0ABY6LMJ4_9ARAC</name>
<proteinExistence type="predicted"/>
<evidence type="ECO:0008006" key="3">
    <source>
        <dbReference type="Google" id="ProtNLM"/>
    </source>
</evidence>
<sequence>MFYIKDGQSAGSYKFGFKLNISKTKNITTAVKVNIFEIQQEKIDIIDRFILLGSRINKMGSYLEEVKKGISFKMKKRLVEAFIFLVITYEWENWTLRKKGKKNN</sequence>
<evidence type="ECO:0000313" key="2">
    <source>
        <dbReference type="Proteomes" id="UP001235939"/>
    </source>
</evidence>
<reference evidence="1 2" key="1">
    <citation type="submission" date="2022-01" db="EMBL/GenBank/DDBJ databases">
        <title>A chromosomal length assembly of Cordylochernes scorpioides.</title>
        <authorList>
            <person name="Zeh D."/>
            <person name="Zeh J."/>
        </authorList>
    </citation>
    <scope>NUCLEOTIDE SEQUENCE [LARGE SCALE GENOMIC DNA]</scope>
    <source>
        <strain evidence="1">IN4F17</strain>
        <tissue evidence="1">Whole Body</tissue>
    </source>
</reference>
<dbReference type="Proteomes" id="UP001235939">
    <property type="component" value="Chromosome 21"/>
</dbReference>
<dbReference type="EMBL" id="CP092883">
    <property type="protein sequence ID" value="UYV82104.1"/>
    <property type="molecule type" value="Genomic_DNA"/>
</dbReference>
<accession>A0ABY6LMJ4</accession>
<keyword evidence="2" id="KW-1185">Reference proteome</keyword>
<gene>
    <name evidence="1" type="ORF">LAZ67_21000835</name>
</gene>